<gene>
    <name evidence="1" type="ORF">JMUB3934_0448</name>
</gene>
<accession>A0A510KGW6</accession>
<evidence type="ECO:0000313" key="1">
    <source>
        <dbReference type="EMBL" id="BBM49153.1"/>
    </source>
</evidence>
<organism evidence="1 2">
    <name type="scientific">Leptotrichia wadei</name>
    <dbReference type="NCBI Taxonomy" id="157687"/>
    <lineage>
        <taxon>Bacteria</taxon>
        <taxon>Fusobacteriati</taxon>
        <taxon>Fusobacteriota</taxon>
        <taxon>Fusobacteriia</taxon>
        <taxon>Fusobacteriales</taxon>
        <taxon>Leptotrichiaceae</taxon>
        <taxon>Leptotrichia</taxon>
    </lineage>
</organism>
<dbReference type="NCBIfam" id="NF033175">
    <property type="entry name" value="fuso_auto_Nterm"/>
    <property type="match status" value="1"/>
</dbReference>
<dbReference type="RefSeq" id="WP_146963704.1">
    <property type="nucleotide sequence ID" value="NZ_AP019835.1"/>
</dbReference>
<dbReference type="EMBL" id="AP019835">
    <property type="protein sequence ID" value="BBM49153.1"/>
    <property type="molecule type" value="Genomic_DNA"/>
</dbReference>
<sequence length="162" mass="18831">MINNLRVLKKELKSFAKRVKNFKYTESALITFLLTGLIELTGVSFNLFSAENEIQAQTKAINTSITSIKSDFRFARHENNKLLKKTNLELVKLMEQGDHVVKSPWSSWQYGINGFYNRWQGSYKGRGDKTADYKYERNKTMSKTKYEAYPHTFYGNTTELGM</sequence>
<protein>
    <submittedName>
        <fullName evidence="1">Uncharacterized protein</fullName>
    </submittedName>
</protein>
<dbReference type="AlphaFoldDB" id="A0A510KGW6"/>
<reference evidence="1 2" key="1">
    <citation type="submission" date="2019-07" db="EMBL/GenBank/DDBJ databases">
        <title>Complete Genome Sequence of Leptotrichia wadei Strain JMUB3934.</title>
        <authorList>
            <person name="Watanabe S."/>
            <person name="Cui L."/>
        </authorList>
    </citation>
    <scope>NUCLEOTIDE SEQUENCE [LARGE SCALE GENOMIC DNA]</scope>
    <source>
        <strain evidence="1 2">JMUB3934</strain>
    </source>
</reference>
<evidence type="ECO:0000313" key="2">
    <source>
        <dbReference type="Proteomes" id="UP000321501"/>
    </source>
</evidence>
<proteinExistence type="predicted"/>
<name>A0A510KGW6_9FUSO</name>
<dbReference type="InterPro" id="IPR053787">
    <property type="entry name" value="Autotransptr-assoc_N"/>
</dbReference>
<dbReference type="Proteomes" id="UP000321501">
    <property type="component" value="Chromosome"/>
</dbReference>